<keyword evidence="3" id="KW-0547">Nucleotide-binding</keyword>
<gene>
    <name evidence="9" type="ORF">HPB48_020407</name>
</gene>
<dbReference type="GO" id="GO:0005634">
    <property type="term" value="C:nucleus"/>
    <property type="evidence" value="ECO:0007669"/>
    <property type="project" value="TreeGrafter"/>
</dbReference>
<protein>
    <recommendedName>
        <fullName evidence="8">Kinesin motor domain-containing protein</fullName>
    </recommendedName>
</protein>
<dbReference type="Pfam" id="PF00225">
    <property type="entry name" value="Kinesin"/>
    <property type="match status" value="1"/>
</dbReference>
<keyword evidence="2" id="KW-0963">Cytoplasm</keyword>
<dbReference type="InterPro" id="IPR047149">
    <property type="entry name" value="KIF11-like"/>
</dbReference>
<comment type="subcellular location">
    <subcellularLocation>
        <location evidence="1">Cytoplasm</location>
        <location evidence="1">Cytoskeleton</location>
    </subcellularLocation>
</comment>
<organism evidence="9 10">
    <name type="scientific">Haemaphysalis longicornis</name>
    <name type="common">Bush tick</name>
    <dbReference type="NCBI Taxonomy" id="44386"/>
    <lineage>
        <taxon>Eukaryota</taxon>
        <taxon>Metazoa</taxon>
        <taxon>Ecdysozoa</taxon>
        <taxon>Arthropoda</taxon>
        <taxon>Chelicerata</taxon>
        <taxon>Arachnida</taxon>
        <taxon>Acari</taxon>
        <taxon>Parasitiformes</taxon>
        <taxon>Ixodida</taxon>
        <taxon>Ixodoidea</taxon>
        <taxon>Ixodidae</taxon>
        <taxon>Haemaphysalinae</taxon>
        <taxon>Haemaphysalis</taxon>
    </lineage>
</organism>
<dbReference type="VEuPathDB" id="VectorBase:HLOH_064844"/>
<dbReference type="PROSITE" id="PS50067">
    <property type="entry name" value="KINESIN_MOTOR_2"/>
    <property type="match status" value="1"/>
</dbReference>
<feature type="domain" description="Kinesin motor" evidence="8">
    <location>
        <begin position="4"/>
        <end position="125"/>
    </location>
</feature>
<dbReference type="Gene3D" id="3.40.850.10">
    <property type="entry name" value="Kinesin motor domain"/>
    <property type="match status" value="1"/>
</dbReference>
<keyword evidence="10" id="KW-1185">Reference proteome</keyword>
<dbReference type="InterPro" id="IPR036961">
    <property type="entry name" value="Kinesin_motor_dom_sf"/>
</dbReference>
<dbReference type="PANTHER" id="PTHR47970:SF12">
    <property type="entry name" value="KINESIN FAMILY MEMBER 11"/>
    <property type="match status" value="1"/>
</dbReference>
<dbReference type="GO" id="GO:0005524">
    <property type="term" value="F:ATP binding"/>
    <property type="evidence" value="ECO:0007669"/>
    <property type="project" value="UniProtKB-KW"/>
</dbReference>
<evidence type="ECO:0000256" key="2">
    <source>
        <dbReference type="ARBA" id="ARBA00022490"/>
    </source>
</evidence>
<evidence type="ECO:0000256" key="6">
    <source>
        <dbReference type="ARBA" id="ARBA00023212"/>
    </source>
</evidence>
<evidence type="ECO:0000256" key="7">
    <source>
        <dbReference type="PROSITE-ProRule" id="PRU00283"/>
    </source>
</evidence>
<sequence length="125" mass="14167">MKMGFTRAVDVVPDKKEILVNDVLAQERAVRKSFTFDKVFGPEAKQIDVYQAVMGPTIAEVMMGYNCTVSALVDIGVVTRQETPPRAFRLFEELQSQDLEFTIRVSFLELYNEELFDLLSAHGDT</sequence>
<keyword evidence="6" id="KW-0206">Cytoskeleton</keyword>
<dbReference type="SUPFAM" id="SSF52540">
    <property type="entry name" value="P-loop containing nucleoside triphosphate hydrolases"/>
    <property type="match status" value="1"/>
</dbReference>
<comment type="caution">
    <text evidence="9">The sequence shown here is derived from an EMBL/GenBank/DDBJ whole genome shotgun (WGS) entry which is preliminary data.</text>
</comment>
<dbReference type="GO" id="GO:0090307">
    <property type="term" value="P:mitotic spindle assembly"/>
    <property type="evidence" value="ECO:0007669"/>
    <property type="project" value="TreeGrafter"/>
</dbReference>
<evidence type="ECO:0000256" key="5">
    <source>
        <dbReference type="ARBA" id="ARBA00023175"/>
    </source>
</evidence>
<dbReference type="OrthoDB" id="3176171at2759"/>
<reference evidence="9 10" key="1">
    <citation type="journal article" date="2020" name="Cell">
        <title>Large-Scale Comparative Analyses of Tick Genomes Elucidate Their Genetic Diversity and Vector Capacities.</title>
        <authorList>
            <consortium name="Tick Genome and Microbiome Consortium (TIGMIC)"/>
            <person name="Jia N."/>
            <person name="Wang J."/>
            <person name="Shi W."/>
            <person name="Du L."/>
            <person name="Sun Y."/>
            <person name="Zhan W."/>
            <person name="Jiang J.F."/>
            <person name="Wang Q."/>
            <person name="Zhang B."/>
            <person name="Ji P."/>
            <person name="Bell-Sakyi L."/>
            <person name="Cui X.M."/>
            <person name="Yuan T.T."/>
            <person name="Jiang B.G."/>
            <person name="Yang W.F."/>
            <person name="Lam T.T."/>
            <person name="Chang Q.C."/>
            <person name="Ding S.J."/>
            <person name="Wang X.J."/>
            <person name="Zhu J.G."/>
            <person name="Ruan X.D."/>
            <person name="Zhao L."/>
            <person name="Wei J.T."/>
            <person name="Ye R.Z."/>
            <person name="Que T.C."/>
            <person name="Du C.H."/>
            <person name="Zhou Y.H."/>
            <person name="Cheng J.X."/>
            <person name="Dai P.F."/>
            <person name="Guo W.B."/>
            <person name="Han X.H."/>
            <person name="Huang E.J."/>
            <person name="Li L.F."/>
            <person name="Wei W."/>
            <person name="Gao Y.C."/>
            <person name="Liu J.Z."/>
            <person name="Shao H.Z."/>
            <person name="Wang X."/>
            <person name="Wang C.C."/>
            <person name="Yang T.C."/>
            <person name="Huo Q.B."/>
            <person name="Li W."/>
            <person name="Chen H.Y."/>
            <person name="Chen S.E."/>
            <person name="Zhou L.G."/>
            <person name="Ni X.B."/>
            <person name="Tian J.H."/>
            <person name="Sheng Y."/>
            <person name="Liu T."/>
            <person name="Pan Y.S."/>
            <person name="Xia L.Y."/>
            <person name="Li J."/>
            <person name="Zhao F."/>
            <person name="Cao W.C."/>
        </authorList>
    </citation>
    <scope>NUCLEOTIDE SEQUENCE [LARGE SCALE GENOMIC DNA]</scope>
    <source>
        <strain evidence="9">HaeL-2018</strain>
    </source>
</reference>
<name>A0A9J6FRX3_HAELO</name>
<keyword evidence="4" id="KW-0067">ATP-binding</keyword>
<dbReference type="GO" id="GO:0008017">
    <property type="term" value="F:microtubule binding"/>
    <property type="evidence" value="ECO:0007669"/>
    <property type="project" value="InterPro"/>
</dbReference>
<dbReference type="Proteomes" id="UP000821853">
    <property type="component" value="Chromosome 2"/>
</dbReference>
<evidence type="ECO:0000259" key="8">
    <source>
        <dbReference type="PROSITE" id="PS50067"/>
    </source>
</evidence>
<dbReference type="GO" id="GO:0072686">
    <property type="term" value="C:mitotic spindle"/>
    <property type="evidence" value="ECO:0007669"/>
    <property type="project" value="TreeGrafter"/>
</dbReference>
<dbReference type="PANTHER" id="PTHR47970">
    <property type="entry name" value="KINESIN-LIKE PROTEIN KIF11"/>
    <property type="match status" value="1"/>
</dbReference>
<accession>A0A9J6FRX3</accession>
<dbReference type="InterPro" id="IPR001752">
    <property type="entry name" value="Kinesin_motor_dom"/>
</dbReference>
<evidence type="ECO:0000313" key="9">
    <source>
        <dbReference type="EMBL" id="KAH9366018.1"/>
    </source>
</evidence>
<evidence type="ECO:0000256" key="3">
    <source>
        <dbReference type="ARBA" id="ARBA00022741"/>
    </source>
</evidence>
<evidence type="ECO:0000313" key="10">
    <source>
        <dbReference type="Proteomes" id="UP000821853"/>
    </source>
</evidence>
<dbReference type="GO" id="GO:0007018">
    <property type="term" value="P:microtubule-based movement"/>
    <property type="evidence" value="ECO:0007669"/>
    <property type="project" value="InterPro"/>
</dbReference>
<dbReference type="EMBL" id="JABSTR010000004">
    <property type="protein sequence ID" value="KAH9366018.1"/>
    <property type="molecule type" value="Genomic_DNA"/>
</dbReference>
<proteinExistence type="inferred from homology"/>
<dbReference type="AlphaFoldDB" id="A0A9J6FRX3"/>
<comment type="similarity">
    <text evidence="7">Belongs to the TRAFAC class myosin-kinesin ATPase superfamily. Kinesin family.</text>
</comment>
<comment type="caution">
    <text evidence="7">Lacks conserved residue(s) required for the propagation of feature annotation.</text>
</comment>
<keyword evidence="5" id="KW-0505">Motor protein</keyword>
<dbReference type="GO" id="GO:0008574">
    <property type="term" value="F:plus-end-directed microtubule motor activity"/>
    <property type="evidence" value="ECO:0007669"/>
    <property type="project" value="TreeGrafter"/>
</dbReference>
<evidence type="ECO:0000256" key="4">
    <source>
        <dbReference type="ARBA" id="ARBA00022840"/>
    </source>
</evidence>
<dbReference type="GO" id="GO:0005876">
    <property type="term" value="C:spindle microtubule"/>
    <property type="evidence" value="ECO:0007669"/>
    <property type="project" value="TreeGrafter"/>
</dbReference>
<dbReference type="InterPro" id="IPR027417">
    <property type="entry name" value="P-loop_NTPase"/>
</dbReference>
<dbReference type="GO" id="GO:0051231">
    <property type="term" value="P:spindle elongation"/>
    <property type="evidence" value="ECO:0007669"/>
    <property type="project" value="TreeGrafter"/>
</dbReference>
<evidence type="ECO:0000256" key="1">
    <source>
        <dbReference type="ARBA" id="ARBA00004245"/>
    </source>
</evidence>